<gene>
    <name evidence="2" type="ORF">ACFFRI_21445</name>
</gene>
<dbReference type="RefSeq" id="WP_140008218.1">
    <property type="nucleotide sequence ID" value="NZ_JBHMDG010000035.1"/>
</dbReference>
<dbReference type="Pfam" id="PF13302">
    <property type="entry name" value="Acetyltransf_3"/>
    <property type="match status" value="1"/>
</dbReference>
<protein>
    <submittedName>
        <fullName evidence="2">GNAT family N-acetyltransferase</fullName>
        <ecNumber evidence="2">2.3.-.-</ecNumber>
    </submittedName>
</protein>
<keyword evidence="3" id="KW-1185">Reference proteome</keyword>
<keyword evidence="2" id="KW-0012">Acyltransferase</keyword>
<evidence type="ECO:0000313" key="3">
    <source>
        <dbReference type="Proteomes" id="UP001589750"/>
    </source>
</evidence>
<proteinExistence type="predicted"/>
<dbReference type="InterPro" id="IPR000182">
    <property type="entry name" value="GNAT_dom"/>
</dbReference>
<dbReference type="PANTHER" id="PTHR43792:SF1">
    <property type="entry name" value="N-ACETYLTRANSFERASE DOMAIN-CONTAINING PROTEIN"/>
    <property type="match status" value="1"/>
</dbReference>
<dbReference type="Gene3D" id="3.40.630.30">
    <property type="match status" value="1"/>
</dbReference>
<dbReference type="GO" id="GO:0016746">
    <property type="term" value="F:acyltransferase activity"/>
    <property type="evidence" value="ECO:0007669"/>
    <property type="project" value="UniProtKB-KW"/>
</dbReference>
<dbReference type="SUPFAM" id="SSF55729">
    <property type="entry name" value="Acyl-CoA N-acyltransferases (Nat)"/>
    <property type="match status" value="1"/>
</dbReference>
<dbReference type="InterPro" id="IPR016181">
    <property type="entry name" value="Acyl_CoA_acyltransferase"/>
</dbReference>
<dbReference type="PANTHER" id="PTHR43792">
    <property type="entry name" value="GNAT FAMILY, PUTATIVE (AFU_ORTHOLOGUE AFUA_3G00765)-RELATED-RELATED"/>
    <property type="match status" value="1"/>
</dbReference>
<comment type="caution">
    <text evidence="2">The sequence shown here is derived from an EMBL/GenBank/DDBJ whole genome shotgun (WGS) entry which is preliminary data.</text>
</comment>
<accession>A0ABV5KFW7</accession>
<dbReference type="PROSITE" id="PS51186">
    <property type="entry name" value="GNAT"/>
    <property type="match status" value="1"/>
</dbReference>
<dbReference type="Proteomes" id="UP001589750">
    <property type="component" value="Unassembled WGS sequence"/>
</dbReference>
<evidence type="ECO:0000313" key="2">
    <source>
        <dbReference type="EMBL" id="MFB9315623.1"/>
    </source>
</evidence>
<organism evidence="2 3">
    <name type="scientific">Nocardioides plantarum</name>
    <dbReference type="NCBI Taxonomy" id="29299"/>
    <lineage>
        <taxon>Bacteria</taxon>
        <taxon>Bacillati</taxon>
        <taxon>Actinomycetota</taxon>
        <taxon>Actinomycetes</taxon>
        <taxon>Propionibacteriales</taxon>
        <taxon>Nocardioidaceae</taxon>
        <taxon>Nocardioides</taxon>
    </lineage>
</organism>
<dbReference type="EMBL" id="JBHMDG010000035">
    <property type="protein sequence ID" value="MFB9315623.1"/>
    <property type="molecule type" value="Genomic_DNA"/>
</dbReference>
<reference evidence="2 3" key="1">
    <citation type="submission" date="2024-09" db="EMBL/GenBank/DDBJ databases">
        <authorList>
            <person name="Sun Q."/>
            <person name="Mori K."/>
        </authorList>
    </citation>
    <scope>NUCLEOTIDE SEQUENCE [LARGE SCALE GENOMIC DNA]</scope>
    <source>
        <strain evidence="2 3">JCM 9626</strain>
    </source>
</reference>
<name>A0ABV5KFW7_9ACTN</name>
<evidence type="ECO:0000259" key="1">
    <source>
        <dbReference type="PROSITE" id="PS51186"/>
    </source>
</evidence>
<dbReference type="EC" id="2.3.-.-" evidence="2"/>
<dbReference type="InterPro" id="IPR051531">
    <property type="entry name" value="N-acetyltransferase"/>
</dbReference>
<sequence>MTPVVSLPLRTERLVLREVRDDDVDAILGYCGDDEVTRHLPFDSLDRDGVLRRVDRWRADLARDPADEPDLDWGLTLVVEHDGAVVGDVMLRLKAGEVRSMAELGYVFAPAAGGRGLATEAARALVDLAFEVFGCHRVFAQLDPRNTASARLCERLGMTHEAHLRQDWWGKGEWSDTSVYGLLRDEWAGAAGDGC</sequence>
<keyword evidence="2" id="KW-0808">Transferase</keyword>
<feature type="domain" description="N-acetyltransferase" evidence="1">
    <location>
        <begin position="37"/>
        <end position="186"/>
    </location>
</feature>